<evidence type="ECO:0000313" key="3">
    <source>
        <dbReference type="Ensembl" id="ENSHCOP00000021716.1"/>
    </source>
</evidence>
<reference evidence="3" key="2">
    <citation type="submission" date="2025-09" db="UniProtKB">
        <authorList>
            <consortium name="Ensembl"/>
        </authorList>
    </citation>
    <scope>IDENTIFICATION</scope>
</reference>
<keyword evidence="2" id="KW-1133">Transmembrane helix</keyword>
<accession>A0A3Q3DVM0</accession>
<feature type="compositionally biased region" description="Polar residues" evidence="1">
    <location>
        <begin position="65"/>
        <end position="77"/>
    </location>
</feature>
<organism evidence="3 4">
    <name type="scientific">Hippocampus comes</name>
    <name type="common">Tiger tail seahorse</name>
    <dbReference type="NCBI Taxonomy" id="109280"/>
    <lineage>
        <taxon>Eukaryota</taxon>
        <taxon>Metazoa</taxon>
        <taxon>Chordata</taxon>
        <taxon>Craniata</taxon>
        <taxon>Vertebrata</taxon>
        <taxon>Euteleostomi</taxon>
        <taxon>Actinopterygii</taxon>
        <taxon>Neopterygii</taxon>
        <taxon>Teleostei</taxon>
        <taxon>Neoteleostei</taxon>
        <taxon>Acanthomorphata</taxon>
        <taxon>Syngnathiaria</taxon>
        <taxon>Syngnathiformes</taxon>
        <taxon>Syngnathoidei</taxon>
        <taxon>Syngnathidae</taxon>
        <taxon>Hippocampus</taxon>
    </lineage>
</organism>
<proteinExistence type="predicted"/>
<feature type="compositionally biased region" description="Polar residues" evidence="1">
    <location>
        <begin position="24"/>
        <end position="56"/>
    </location>
</feature>
<keyword evidence="2" id="KW-0812">Transmembrane</keyword>
<dbReference type="GeneTree" id="ENSGT00740000117196"/>
<dbReference type="AlphaFoldDB" id="A0A3Q3DVM0"/>
<feature type="transmembrane region" description="Helical" evidence="2">
    <location>
        <begin position="124"/>
        <end position="147"/>
    </location>
</feature>
<evidence type="ECO:0000256" key="1">
    <source>
        <dbReference type="SAM" id="MobiDB-lite"/>
    </source>
</evidence>
<evidence type="ECO:0000313" key="4">
    <source>
        <dbReference type="Proteomes" id="UP000264820"/>
    </source>
</evidence>
<feature type="region of interest" description="Disordered" evidence="1">
    <location>
        <begin position="24"/>
        <end position="77"/>
    </location>
</feature>
<name>A0A3Q3DVM0_HIPCM</name>
<keyword evidence="2" id="KW-0472">Membrane</keyword>
<dbReference type="Ensembl" id="ENSHCOT00000002897.1">
    <property type="protein sequence ID" value="ENSHCOP00000021716.1"/>
    <property type="gene ID" value="ENSHCOG00000008775.1"/>
</dbReference>
<reference evidence="3" key="1">
    <citation type="submission" date="2025-08" db="UniProtKB">
        <authorList>
            <consortium name="Ensembl"/>
        </authorList>
    </citation>
    <scope>IDENTIFICATION</scope>
</reference>
<evidence type="ECO:0000256" key="2">
    <source>
        <dbReference type="SAM" id="Phobius"/>
    </source>
</evidence>
<dbReference type="Proteomes" id="UP000264820">
    <property type="component" value="Unplaced"/>
</dbReference>
<keyword evidence="4" id="KW-1185">Reference proteome</keyword>
<sequence length="175" mass="19333">AGISFSSNTKQTPVTTIAMLTETNNEGWSRHSTQQQTVTPSGTSQETARPPQTTNRIQEDHDTTVNRQTSKETTPLPSTILRDSTVVTPHQTSTTLNHANSDFIALSVHPQDFGKEDLRTNPGLVAIITIFCIILALVLIVATVKCIRSPRSDFERLEDVPMVSLKRSPFARYSK</sequence>
<protein>
    <submittedName>
        <fullName evidence="3">Uncharacterized LOC109518978</fullName>
    </submittedName>
</protein>